<reference evidence="2" key="1">
    <citation type="submission" date="2022-11" db="EMBL/GenBank/DDBJ databases">
        <authorList>
            <person name="Petersen C."/>
        </authorList>
    </citation>
    <scope>NUCLEOTIDE SEQUENCE</scope>
    <source>
        <strain evidence="2">IBT 21917</strain>
    </source>
</reference>
<feature type="compositionally biased region" description="Basic and acidic residues" evidence="1">
    <location>
        <begin position="112"/>
        <end position="129"/>
    </location>
</feature>
<dbReference type="Proteomes" id="UP001146351">
    <property type="component" value="Unassembled WGS sequence"/>
</dbReference>
<reference evidence="2" key="2">
    <citation type="journal article" date="2023" name="IMA Fungus">
        <title>Comparative genomic study of the Penicillium genus elucidates a diverse pangenome and 15 lateral gene transfer events.</title>
        <authorList>
            <person name="Petersen C."/>
            <person name="Sorensen T."/>
            <person name="Nielsen M.R."/>
            <person name="Sondergaard T.E."/>
            <person name="Sorensen J.L."/>
            <person name="Fitzpatrick D.A."/>
            <person name="Frisvad J.C."/>
            <person name="Nielsen K.L."/>
        </authorList>
    </citation>
    <scope>NUCLEOTIDE SEQUENCE</scope>
    <source>
        <strain evidence="2">IBT 21917</strain>
    </source>
</reference>
<dbReference type="AlphaFoldDB" id="A0A9W9ISR2"/>
<comment type="caution">
    <text evidence="2">The sequence shown here is derived from an EMBL/GenBank/DDBJ whole genome shotgun (WGS) entry which is preliminary data.</text>
</comment>
<keyword evidence="3" id="KW-1185">Reference proteome</keyword>
<sequence>MNITHGFTLSWAHCIRDQYEAATRVRRHPESTGDEAARYPSGRRFPSALLKQPDSEFGEIRTSGELVALKRHRPFPAPGGLLIRKKPGREAFFVAREKRQVQWLDSIQQSRLSDEHHPGSNDDSPRLPVYRERTTRNTLSGLPIDHAGGGIRRRAEPLHRVQIK</sequence>
<feature type="region of interest" description="Disordered" evidence="1">
    <location>
        <begin position="110"/>
        <end position="129"/>
    </location>
</feature>
<name>A0A9W9ISR2_9EURO</name>
<evidence type="ECO:0000313" key="2">
    <source>
        <dbReference type="EMBL" id="KAJ5182781.1"/>
    </source>
</evidence>
<gene>
    <name evidence="2" type="ORF">N7492_000397</name>
</gene>
<dbReference type="EMBL" id="JAPQKO010000001">
    <property type="protein sequence ID" value="KAJ5182781.1"/>
    <property type="molecule type" value="Genomic_DNA"/>
</dbReference>
<evidence type="ECO:0000256" key="1">
    <source>
        <dbReference type="SAM" id="MobiDB-lite"/>
    </source>
</evidence>
<proteinExistence type="predicted"/>
<protein>
    <submittedName>
        <fullName evidence="2">Uncharacterized protein</fullName>
    </submittedName>
</protein>
<accession>A0A9W9ISR2</accession>
<evidence type="ECO:0000313" key="3">
    <source>
        <dbReference type="Proteomes" id="UP001146351"/>
    </source>
</evidence>
<organism evidence="2 3">
    <name type="scientific">Penicillium capsulatum</name>
    <dbReference type="NCBI Taxonomy" id="69766"/>
    <lineage>
        <taxon>Eukaryota</taxon>
        <taxon>Fungi</taxon>
        <taxon>Dikarya</taxon>
        <taxon>Ascomycota</taxon>
        <taxon>Pezizomycotina</taxon>
        <taxon>Eurotiomycetes</taxon>
        <taxon>Eurotiomycetidae</taxon>
        <taxon>Eurotiales</taxon>
        <taxon>Aspergillaceae</taxon>
        <taxon>Penicillium</taxon>
    </lineage>
</organism>